<evidence type="ECO:0000256" key="5">
    <source>
        <dbReference type="ARBA" id="ARBA00022692"/>
    </source>
</evidence>
<gene>
    <name evidence="12" type="ORF">HELGO_WM35002</name>
</gene>
<dbReference type="GO" id="GO:0065002">
    <property type="term" value="P:intracellular protein transmembrane transport"/>
    <property type="evidence" value="ECO:0007669"/>
    <property type="project" value="TreeGrafter"/>
</dbReference>
<comment type="subcellular location">
    <subcellularLocation>
        <location evidence="1 10">Cell membrane</location>
        <topology evidence="1 10">Multi-pass membrane protein</topology>
    </subcellularLocation>
</comment>
<evidence type="ECO:0000313" key="12">
    <source>
        <dbReference type="EMBL" id="CAA6807472.1"/>
    </source>
</evidence>
<keyword evidence="7 10" id="KW-1133">Transmembrane helix</keyword>
<feature type="compositionally biased region" description="Low complexity" evidence="11">
    <location>
        <begin position="91"/>
        <end position="103"/>
    </location>
</feature>
<feature type="transmembrane region" description="Helical" evidence="10">
    <location>
        <begin position="55"/>
        <end position="75"/>
    </location>
</feature>
<evidence type="ECO:0000256" key="6">
    <source>
        <dbReference type="ARBA" id="ARBA00022927"/>
    </source>
</evidence>
<keyword evidence="5 10" id="KW-0812">Transmembrane</keyword>
<dbReference type="InterPro" id="IPR004692">
    <property type="entry name" value="SecG"/>
</dbReference>
<evidence type="ECO:0000256" key="11">
    <source>
        <dbReference type="SAM" id="MobiDB-lite"/>
    </source>
</evidence>
<accession>A0A6S6SS58</accession>
<proteinExistence type="inferred from homology"/>
<dbReference type="GO" id="GO:0005886">
    <property type="term" value="C:plasma membrane"/>
    <property type="evidence" value="ECO:0007669"/>
    <property type="project" value="UniProtKB-SubCell"/>
</dbReference>
<evidence type="ECO:0000256" key="8">
    <source>
        <dbReference type="ARBA" id="ARBA00023010"/>
    </source>
</evidence>
<evidence type="ECO:0000256" key="4">
    <source>
        <dbReference type="ARBA" id="ARBA00022475"/>
    </source>
</evidence>
<evidence type="ECO:0000256" key="10">
    <source>
        <dbReference type="RuleBase" id="RU365087"/>
    </source>
</evidence>
<protein>
    <recommendedName>
        <fullName evidence="10">Protein-export membrane protein SecG</fullName>
    </recommendedName>
</protein>
<dbReference type="EMBL" id="CACVAQ010000134">
    <property type="protein sequence ID" value="CAA6807472.1"/>
    <property type="molecule type" value="Genomic_DNA"/>
</dbReference>
<keyword evidence="3 10" id="KW-0813">Transport</keyword>
<evidence type="ECO:0000256" key="7">
    <source>
        <dbReference type="ARBA" id="ARBA00022989"/>
    </source>
</evidence>
<comment type="function">
    <text evidence="10">Involved in protein export. Participates in an early event of protein translocation.</text>
</comment>
<keyword evidence="9 10" id="KW-0472">Membrane</keyword>
<dbReference type="PANTHER" id="PTHR34182:SF1">
    <property type="entry name" value="PROTEIN-EXPORT MEMBRANE PROTEIN SECG"/>
    <property type="match status" value="1"/>
</dbReference>
<feature type="region of interest" description="Disordered" evidence="11">
    <location>
        <begin position="91"/>
        <end position="115"/>
    </location>
</feature>
<name>A0A6S6SS58_9BACT</name>
<dbReference type="AlphaFoldDB" id="A0A6S6SS58"/>
<dbReference type="NCBIfam" id="TIGR00810">
    <property type="entry name" value="secG"/>
    <property type="match status" value="1"/>
</dbReference>
<organism evidence="12">
    <name type="scientific">uncultured Aureispira sp</name>
    <dbReference type="NCBI Taxonomy" id="1331704"/>
    <lineage>
        <taxon>Bacteria</taxon>
        <taxon>Pseudomonadati</taxon>
        <taxon>Bacteroidota</taxon>
        <taxon>Saprospiria</taxon>
        <taxon>Saprospirales</taxon>
        <taxon>Saprospiraceae</taxon>
        <taxon>Aureispira</taxon>
        <taxon>environmental samples</taxon>
    </lineage>
</organism>
<evidence type="ECO:0000256" key="9">
    <source>
        <dbReference type="ARBA" id="ARBA00023136"/>
    </source>
</evidence>
<reference evidence="12" key="1">
    <citation type="submission" date="2020-01" db="EMBL/GenBank/DDBJ databases">
        <authorList>
            <person name="Meier V. D."/>
            <person name="Meier V D."/>
        </authorList>
    </citation>
    <scope>NUCLEOTIDE SEQUENCE</scope>
    <source>
        <strain evidence="12">HLG_WM_MAG_10</strain>
    </source>
</reference>
<dbReference type="GO" id="GO:0015450">
    <property type="term" value="F:protein-transporting ATPase activity"/>
    <property type="evidence" value="ECO:0007669"/>
    <property type="project" value="UniProtKB-UniRule"/>
</dbReference>
<dbReference type="PRINTS" id="PR01651">
    <property type="entry name" value="SECGEXPORT"/>
</dbReference>
<sequence>MVLLLTILIAFISVLLILVILVQNPKGGGLSSSFGGSQAANQVMGAANSGDMLEKITWGLASSLLALCLMTGVFFKGDSASGIIGEEIEAPTTSAPANPANNTGGQSLPQLPTND</sequence>
<dbReference type="GO" id="GO:0043952">
    <property type="term" value="P:protein transport by the Sec complex"/>
    <property type="evidence" value="ECO:0007669"/>
    <property type="project" value="TreeGrafter"/>
</dbReference>
<dbReference type="GO" id="GO:0009306">
    <property type="term" value="P:protein secretion"/>
    <property type="evidence" value="ECO:0007669"/>
    <property type="project" value="UniProtKB-UniRule"/>
</dbReference>
<comment type="caution">
    <text evidence="10">Lacks conserved residue(s) required for the propagation of feature annotation.</text>
</comment>
<evidence type="ECO:0000256" key="3">
    <source>
        <dbReference type="ARBA" id="ARBA00022448"/>
    </source>
</evidence>
<dbReference type="PANTHER" id="PTHR34182">
    <property type="entry name" value="PROTEIN-EXPORT MEMBRANE PROTEIN SECG"/>
    <property type="match status" value="1"/>
</dbReference>
<keyword evidence="4 10" id="KW-1003">Cell membrane</keyword>
<keyword evidence="6 10" id="KW-0653">Protein transport</keyword>
<keyword evidence="8 10" id="KW-0811">Translocation</keyword>
<comment type="similarity">
    <text evidence="2 10">Belongs to the SecG family.</text>
</comment>
<feature type="compositionally biased region" description="Polar residues" evidence="11">
    <location>
        <begin position="104"/>
        <end position="115"/>
    </location>
</feature>
<evidence type="ECO:0000256" key="2">
    <source>
        <dbReference type="ARBA" id="ARBA00008445"/>
    </source>
</evidence>
<evidence type="ECO:0000256" key="1">
    <source>
        <dbReference type="ARBA" id="ARBA00004651"/>
    </source>
</evidence>
<dbReference type="Pfam" id="PF03840">
    <property type="entry name" value="SecG"/>
    <property type="match status" value="1"/>
</dbReference>